<evidence type="ECO:0000313" key="3">
    <source>
        <dbReference type="Proteomes" id="UP001524435"/>
    </source>
</evidence>
<dbReference type="InterPro" id="IPR009045">
    <property type="entry name" value="Zn_M74/Hedgehog-like"/>
</dbReference>
<protein>
    <submittedName>
        <fullName evidence="2">Peptidoglycan-binding protein</fullName>
    </submittedName>
</protein>
<dbReference type="InterPro" id="IPR002477">
    <property type="entry name" value="Peptidoglycan-bd-like"/>
</dbReference>
<proteinExistence type="predicted"/>
<dbReference type="InterPro" id="IPR036365">
    <property type="entry name" value="PGBD-like_sf"/>
</dbReference>
<sequence>MAKIIVYNVYTQVLEIYDRGENEPMPYAYNRTLLVREFRGSSKSNVLWTTNAAMESWNATRRSFNAPIPMRYAFKRIWEGGHGQQSQHYAGLAFDAGQALSSTQRNRLWQTAYNLGVWSYIEPQSLTPTWVHMDKRYGTPACRAGYPLLKSGSRGVYVLVLQDALNALGYSTRTLDGAFGANTRNALMAFQRNNNLSADGICGCATWTRLVAEAVGIGRTDTVIDP</sequence>
<reference evidence="2 3" key="1">
    <citation type="submission" date="2022-06" db="EMBL/GenBank/DDBJ databases">
        <title>Isolation of gut microbiota from human fecal samples.</title>
        <authorList>
            <person name="Pamer E.G."/>
            <person name="Barat B."/>
            <person name="Waligurski E."/>
            <person name="Medina S."/>
            <person name="Paddock L."/>
            <person name="Mostad J."/>
        </authorList>
    </citation>
    <scope>NUCLEOTIDE SEQUENCE [LARGE SCALE GENOMIC DNA]</scope>
    <source>
        <strain evidence="2 3">DFI.6.1</strain>
    </source>
</reference>
<dbReference type="SUPFAM" id="SSF55166">
    <property type="entry name" value="Hedgehog/DD-peptidase"/>
    <property type="match status" value="1"/>
</dbReference>
<feature type="domain" description="Peptidoglycan binding-like" evidence="1">
    <location>
        <begin position="158"/>
        <end position="210"/>
    </location>
</feature>
<dbReference type="Proteomes" id="UP001524435">
    <property type="component" value="Unassembled WGS sequence"/>
</dbReference>
<dbReference type="Gene3D" id="1.10.101.10">
    <property type="entry name" value="PGBD-like superfamily/PGBD"/>
    <property type="match status" value="1"/>
</dbReference>
<dbReference type="EMBL" id="JANGCH010000019">
    <property type="protein sequence ID" value="MCQ5122576.1"/>
    <property type="molecule type" value="Genomic_DNA"/>
</dbReference>
<dbReference type="RefSeq" id="WP_256198296.1">
    <property type="nucleotide sequence ID" value="NZ_DBEZUI010000317.1"/>
</dbReference>
<evidence type="ECO:0000313" key="2">
    <source>
        <dbReference type="EMBL" id="MCQ5122576.1"/>
    </source>
</evidence>
<organism evidence="2 3">
    <name type="scientific">Massilicoli timonensis</name>
    <dbReference type="NCBI Taxonomy" id="2015901"/>
    <lineage>
        <taxon>Bacteria</taxon>
        <taxon>Bacillati</taxon>
        <taxon>Bacillota</taxon>
        <taxon>Erysipelotrichia</taxon>
        <taxon>Erysipelotrichales</taxon>
        <taxon>Erysipelotrichaceae</taxon>
        <taxon>Massilicoli</taxon>
    </lineage>
</organism>
<accession>A0ABT1SMX0</accession>
<comment type="caution">
    <text evidence="2">The sequence shown here is derived from an EMBL/GenBank/DDBJ whole genome shotgun (WGS) entry which is preliminary data.</text>
</comment>
<name>A0ABT1SMX0_9FIRM</name>
<dbReference type="InterPro" id="IPR036366">
    <property type="entry name" value="PGBDSf"/>
</dbReference>
<evidence type="ECO:0000259" key="1">
    <source>
        <dbReference type="Pfam" id="PF01471"/>
    </source>
</evidence>
<gene>
    <name evidence="2" type="ORF">NE663_09970</name>
</gene>
<dbReference type="SUPFAM" id="SSF47090">
    <property type="entry name" value="PGBD-like"/>
    <property type="match status" value="1"/>
</dbReference>
<dbReference type="Pfam" id="PF01471">
    <property type="entry name" value="PG_binding_1"/>
    <property type="match status" value="1"/>
</dbReference>
<keyword evidence="3" id="KW-1185">Reference proteome</keyword>